<feature type="domain" description="Pyrroline-5-carboxylate reductase catalytic N-terminal" evidence="10">
    <location>
        <begin position="33"/>
        <end position="126"/>
    </location>
</feature>
<protein>
    <recommendedName>
        <fullName evidence="5 6">Pyrroline-5-carboxylate reductase</fullName>
        <shortName evidence="5">P5C reductase</shortName>
        <shortName evidence="5">P5CR</shortName>
        <ecNumber evidence="5 6">1.5.1.2</ecNumber>
    </recommendedName>
    <alternativeName>
        <fullName evidence="5">PCA reductase</fullName>
    </alternativeName>
</protein>
<evidence type="ECO:0000259" key="10">
    <source>
        <dbReference type="Pfam" id="PF03807"/>
    </source>
</evidence>
<dbReference type="InterPro" id="IPR028939">
    <property type="entry name" value="P5C_Rdtase_cat_N"/>
</dbReference>
<evidence type="ECO:0000256" key="8">
    <source>
        <dbReference type="RuleBase" id="RU003903"/>
    </source>
</evidence>
<dbReference type="NCBIfam" id="TIGR00112">
    <property type="entry name" value="proC"/>
    <property type="match status" value="1"/>
</dbReference>
<organism evidence="12 13">
    <name type="scientific">Propionibacterium cyclohexanicum</name>
    <dbReference type="NCBI Taxonomy" id="64702"/>
    <lineage>
        <taxon>Bacteria</taxon>
        <taxon>Bacillati</taxon>
        <taxon>Actinomycetota</taxon>
        <taxon>Actinomycetes</taxon>
        <taxon>Propionibacteriales</taxon>
        <taxon>Propionibacteriaceae</taxon>
        <taxon>Propionibacterium</taxon>
    </lineage>
</organism>
<dbReference type="SUPFAM" id="SSF48179">
    <property type="entry name" value="6-phosphogluconate dehydrogenase C-terminal domain-like"/>
    <property type="match status" value="1"/>
</dbReference>
<dbReference type="AlphaFoldDB" id="A0A1H9RUM8"/>
<name>A0A1H9RUM8_9ACTN</name>
<dbReference type="InterPro" id="IPR036291">
    <property type="entry name" value="NAD(P)-bd_dom_sf"/>
</dbReference>
<dbReference type="OrthoDB" id="9805754at2"/>
<keyword evidence="5 8" id="KW-0028">Amino-acid biosynthesis</keyword>
<dbReference type="PANTHER" id="PTHR11645">
    <property type="entry name" value="PYRROLINE-5-CARBOXYLATE REDUCTASE"/>
    <property type="match status" value="1"/>
</dbReference>
<dbReference type="SUPFAM" id="SSF51735">
    <property type="entry name" value="NAD(P)-binding Rossmann-fold domains"/>
    <property type="match status" value="1"/>
</dbReference>
<comment type="catalytic activity">
    <reaction evidence="5">
        <text>L-proline + NAD(+) = (S)-1-pyrroline-5-carboxylate + NADH + 2 H(+)</text>
        <dbReference type="Rhea" id="RHEA:14105"/>
        <dbReference type="ChEBI" id="CHEBI:15378"/>
        <dbReference type="ChEBI" id="CHEBI:17388"/>
        <dbReference type="ChEBI" id="CHEBI:57540"/>
        <dbReference type="ChEBI" id="CHEBI:57945"/>
        <dbReference type="ChEBI" id="CHEBI:60039"/>
        <dbReference type="EC" id="1.5.1.2"/>
    </reaction>
</comment>
<reference evidence="13" key="1">
    <citation type="submission" date="2016-10" db="EMBL/GenBank/DDBJ databases">
        <authorList>
            <person name="Varghese N."/>
            <person name="Submissions S."/>
        </authorList>
    </citation>
    <scope>NUCLEOTIDE SEQUENCE [LARGE SCALE GENOMIC DNA]</scope>
    <source>
        <strain evidence="13">DSM 16859</strain>
    </source>
</reference>
<dbReference type="Pfam" id="PF14748">
    <property type="entry name" value="P5CR_dimer"/>
    <property type="match status" value="1"/>
</dbReference>
<comment type="similarity">
    <text evidence="1 5 8">Belongs to the pyrroline-5-carboxylate reductase family.</text>
</comment>
<evidence type="ECO:0000259" key="11">
    <source>
        <dbReference type="Pfam" id="PF14748"/>
    </source>
</evidence>
<keyword evidence="3 5" id="KW-0560">Oxidoreductase</keyword>
<evidence type="ECO:0000313" key="13">
    <source>
        <dbReference type="Proteomes" id="UP000198815"/>
    </source>
</evidence>
<dbReference type="Gene3D" id="3.40.50.720">
    <property type="entry name" value="NAD(P)-binding Rossmann-like Domain"/>
    <property type="match status" value="1"/>
</dbReference>
<keyword evidence="5 8" id="KW-0641">Proline biosynthesis</keyword>
<evidence type="ECO:0000256" key="4">
    <source>
        <dbReference type="ARBA" id="ARBA00058118"/>
    </source>
</evidence>
<dbReference type="InterPro" id="IPR008927">
    <property type="entry name" value="6-PGluconate_DH-like_C_sf"/>
</dbReference>
<dbReference type="PIRSF" id="PIRSF000193">
    <property type="entry name" value="Pyrrol-5-carb_rd"/>
    <property type="match status" value="1"/>
</dbReference>
<dbReference type="InterPro" id="IPR029036">
    <property type="entry name" value="P5CR_dimer"/>
</dbReference>
<evidence type="ECO:0000256" key="7">
    <source>
        <dbReference type="PIRSR" id="PIRSR000193-1"/>
    </source>
</evidence>
<feature type="binding site" evidence="7">
    <location>
        <begin position="36"/>
        <end position="41"/>
    </location>
    <ligand>
        <name>NADP(+)</name>
        <dbReference type="ChEBI" id="CHEBI:58349"/>
    </ligand>
</feature>
<keyword evidence="5" id="KW-0963">Cytoplasm</keyword>
<evidence type="ECO:0000256" key="1">
    <source>
        <dbReference type="ARBA" id="ARBA00005525"/>
    </source>
</evidence>
<dbReference type="EC" id="1.5.1.2" evidence="5 6"/>
<dbReference type="EMBL" id="FOGZ01000009">
    <property type="protein sequence ID" value="SER76125.1"/>
    <property type="molecule type" value="Genomic_DNA"/>
</dbReference>
<comment type="catalytic activity">
    <reaction evidence="5 8">
        <text>L-proline + NADP(+) = (S)-1-pyrroline-5-carboxylate + NADPH + 2 H(+)</text>
        <dbReference type="Rhea" id="RHEA:14109"/>
        <dbReference type="ChEBI" id="CHEBI:15378"/>
        <dbReference type="ChEBI" id="CHEBI:17388"/>
        <dbReference type="ChEBI" id="CHEBI:57783"/>
        <dbReference type="ChEBI" id="CHEBI:58349"/>
        <dbReference type="ChEBI" id="CHEBI:60039"/>
        <dbReference type="EC" id="1.5.1.2"/>
    </reaction>
</comment>
<dbReference type="UniPathway" id="UPA00098">
    <property type="reaction ID" value="UER00361"/>
</dbReference>
<comment type="function">
    <text evidence="4 5">Catalyzes the reduction of 1-pyrroline-5-carboxylate (PCA) to L-proline.</text>
</comment>
<keyword evidence="2 5" id="KW-0521">NADP</keyword>
<evidence type="ECO:0000313" key="12">
    <source>
        <dbReference type="EMBL" id="SER76125.1"/>
    </source>
</evidence>
<dbReference type="GO" id="GO:0004735">
    <property type="term" value="F:pyrroline-5-carboxylate reductase activity"/>
    <property type="evidence" value="ECO:0007669"/>
    <property type="project" value="UniProtKB-UniRule"/>
</dbReference>
<dbReference type="PROSITE" id="PS00521">
    <property type="entry name" value="P5CR"/>
    <property type="match status" value="1"/>
</dbReference>
<evidence type="ECO:0000256" key="3">
    <source>
        <dbReference type="ARBA" id="ARBA00023002"/>
    </source>
</evidence>
<sequence length="304" mass="30518">MPSRSPNSWRGPDVAAGERLPEPTDERPAGQHLAFLGAGTMGGTIARGLVAAGRDPRTIGVTSHGAATREKLSRELKVLAFDDNPSAAQWADVVVLGVKPAQALAVCDEIEPAVGEGTIVVSLCAGLSCALLESRLPQGTAVIRVMPNTPASVGAAISGVSGGSSASDADVAAAIAVMSAVGKAVVIPESQQDALAAISGSGPAYVFYFVEALVEAGVTQGLARPLATELAVQTLLGSARLLDETGTHPTLLREAVTSPGGTTAAALRALDDRGLRCAIQDAVAACARRSAELGAQAAADAGSR</sequence>
<dbReference type="FunFam" id="1.10.3730.10:FF:000001">
    <property type="entry name" value="Pyrroline-5-carboxylate reductase"/>
    <property type="match status" value="1"/>
</dbReference>
<keyword evidence="13" id="KW-1185">Reference proteome</keyword>
<feature type="compositionally biased region" description="Basic and acidic residues" evidence="9">
    <location>
        <begin position="19"/>
        <end position="29"/>
    </location>
</feature>
<accession>A0A1H9RUM8</accession>
<gene>
    <name evidence="5" type="primary">proC</name>
    <name evidence="12" type="ORF">SAMN05443377_10938</name>
</gene>
<evidence type="ECO:0000256" key="9">
    <source>
        <dbReference type="SAM" id="MobiDB-lite"/>
    </source>
</evidence>
<dbReference type="Proteomes" id="UP000198815">
    <property type="component" value="Unassembled WGS sequence"/>
</dbReference>
<dbReference type="HAMAP" id="MF_01925">
    <property type="entry name" value="P5C_reductase"/>
    <property type="match status" value="1"/>
</dbReference>
<comment type="pathway">
    <text evidence="5 8">Amino-acid biosynthesis; L-proline biosynthesis; L-proline from L-glutamate 5-semialdehyde: step 1/1.</text>
</comment>
<feature type="domain" description="Pyrroline-5-carboxylate reductase dimerisation" evidence="11">
    <location>
        <begin position="189"/>
        <end position="293"/>
    </location>
</feature>
<comment type="subcellular location">
    <subcellularLocation>
        <location evidence="5">Cytoplasm</location>
    </subcellularLocation>
</comment>
<dbReference type="GO" id="GO:0055129">
    <property type="term" value="P:L-proline biosynthetic process"/>
    <property type="evidence" value="ECO:0007669"/>
    <property type="project" value="UniProtKB-UniRule"/>
</dbReference>
<dbReference type="InterPro" id="IPR053790">
    <property type="entry name" value="P5CR-like_CS"/>
</dbReference>
<dbReference type="Gene3D" id="1.10.3730.10">
    <property type="entry name" value="ProC C-terminal domain-like"/>
    <property type="match status" value="1"/>
</dbReference>
<dbReference type="STRING" id="64702.SAMN05443377_10938"/>
<evidence type="ECO:0000256" key="2">
    <source>
        <dbReference type="ARBA" id="ARBA00022857"/>
    </source>
</evidence>
<proteinExistence type="inferred from homology"/>
<dbReference type="PANTHER" id="PTHR11645:SF0">
    <property type="entry name" value="PYRROLINE-5-CARBOXYLATE REDUCTASE 3"/>
    <property type="match status" value="1"/>
</dbReference>
<feature type="binding site" evidence="7">
    <location>
        <position position="84"/>
    </location>
    <ligand>
        <name>NADPH</name>
        <dbReference type="ChEBI" id="CHEBI:57783"/>
    </ligand>
</feature>
<dbReference type="GO" id="GO:0005737">
    <property type="term" value="C:cytoplasm"/>
    <property type="evidence" value="ECO:0007669"/>
    <property type="project" value="UniProtKB-SubCell"/>
</dbReference>
<feature type="region of interest" description="Disordered" evidence="9">
    <location>
        <begin position="1"/>
        <end position="29"/>
    </location>
</feature>
<dbReference type="InterPro" id="IPR000304">
    <property type="entry name" value="Pyrroline-COOH_reductase"/>
</dbReference>
<evidence type="ECO:0000256" key="5">
    <source>
        <dbReference type="HAMAP-Rule" id="MF_01925"/>
    </source>
</evidence>
<evidence type="ECO:0000256" key="6">
    <source>
        <dbReference type="NCBIfam" id="TIGR00112"/>
    </source>
</evidence>
<dbReference type="Pfam" id="PF03807">
    <property type="entry name" value="F420_oxidored"/>
    <property type="match status" value="1"/>
</dbReference>